<evidence type="ECO:0000313" key="3">
    <source>
        <dbReference type="Proteomes" id="UP000824469"/>
    </source>
</evidence>
<comment type="caution">
    <text evidence="2">The sequence shown here is derived from an EMBL/GenBank/DDBJ whole genome shotgun (WGS) entry which is preliminary data.</text>
</comment>
<evidence type="ECO:0000256" key="1">
    <source>
        <dbReference type="SAM" id="MobiDB-lite"/>
    </source>
</evidence>
<protein>
    <submittedName>
        <fullName evidence="2">Uncharacterized protein</fullName>
    </submittedName>
</protein>
<feature type="region of interest" description="Disordered" evidence="1">
    <location>
        <begin position="20"/>
        <end position="54"/>
    </location>
</feature>
<dbReference type="EMBL" id="JAHRHJ020000010">
    <property type="protein sequence ID" value="KAH9299459.1"/>
    <property type="molecule type" value="Genomic_DNA"/>
</dbReference>
<keyword evidence="3" id="KW-1185">Reference proteome</keyword>
<feature type="non-terminal residue" evidence="2">
    <location>
        <position position="54"/>
    </location>
</feature>
<dbReference type="AlphaFoldDB" id="A0AA38CMZ8"/>
<proteinExistence type="predicted"/>
<organism evidence="2 3">
    <name type="scientific">Taxus chinensis</name>
    <name type="common">Chinese yew</name>
    <name type="synonym">Taxus wallichiana var. chinensis</name>
    <dbReference type="NCBI Taxonomy" id="29808"/>
    <lineage>
        <taxon>Eukaryota</taxon>
        <taxon>Viridiplantae</taxon>
        <taxon>Streptophyta</taxon>
        <taxon>Embryophyta</taxon>
        <taxon>Tracheophyta</taxon>
        <taxon>Spermatophyta</taxon>
        <taxon>Pinopsida</taxon>
        <taxon>Pinidae</taxon>
        <taxon>Conifers II</taxon>
        <taxon>Cupressales</taxon>
        <taxon>Taxaceae</taxon>
        <taxon>Taxus</taxon>
    </lineage>
</organism>
<name>A0AA38CMZ8_TAXCH</name>
<reference evidence="2 3" key="1">
    <citation type="journal article" date="2021" name="Nat. Plants">
        <title>The Taxus genome provides insights into paclitaxel biosynthesis.</title>
        <authorList>
            <person name="Xiong X."/>
            <person name="Gou J."/>
            <person name="Liao Q."/>
            <person name="Li Y."/>
            <person name="Zhou Q."/>
            <person name="Bi G."/>
            <person name="Li C."/>
            <person name="Du R."/>
            <person name="Wang X."/>
            <person name="Sun T."/>
            <person name="Guo L."/>
            <person name="Liang H."/>
            <person name="Lu P."/>
            <person name="Wu Y."/>
            <person name="Zhang Z."/>
            <person name="Ro D.K."/>
            <person name="Shang Y."/>
            <person name="Huang S."/>
            <person name="Yan J."/>
        </authorList>
    </citation>
    <scope>NUCLEOTIDE SEQUENCE [LARGE SCALE GENOMIC DNA]</scope>
    <source>
        <strain evidence="2">Ta-2019</strain>
    </source>
</reference>
<gene>
    <name evidence="2" type="ORF">KI387_031141</name>
</gene>
<sequence length="54" mass="5684">ARLGGAEVYDAAGKMGAPLARDLSHVTGVTDAPKEKEGNSELNHSQRGLHMVQI</sequence>
<dbReference type="Proteomes" id="UP000824469">
    <property type="component" value="Unassembled WGS sequence"/>
</dbReference>
<evidence type="ECO:0000313" key="2">
    <source>
        <dbReference type="EMBL" id="KAH9299459.1"/>
    </source>
</evidence>
<accession>A0AA38CMZ8</accession>
<feature type="non-terminal residue" evidence="2">
    <location>
        <position position="1"/>
    </location>
</feature>